<dbReference type="PANTHER" id="PTHR21392">
    <property type="entry name" value="TRNA-URIDINE AMINOCARBOXYPROPYLTRANSFERASE 2"/>
    <property type="match status" value="1"/>
</dbReference>
<gene>
    <name evidence="8" type="ORF">CYMTET_31942</name>
</gene>
<dbReference type="EC" id="2.5.1.25" evidence="1"/>
<dbReference type="GO" id="GO:0008033">
    <property type="term" value="P:tRNA processing"/>
    <property type="evidence" value="ECO:0007669"/>
    <property type="project" value="UniProtKB-KW"/>
</dbReference>
<evidence type="ECO:0000313" key="9">
    <source>
        <dbReference type="Proteomes" id="UP001190700"/>
    </source>
</evidence>
<comment type="caution">
    <text evidence="8">The sequence shown here is derived from an EMBL/GenBank/DDBJ whole genome shotgun (WGS) entry which is preliminary data.</text>
</comment>
<dbReference type="GO" id="GO:0016432">
    <property type="term" value="F:tRNA-uridine aminocarboxypropyltransferase activity"/>
    <property type="evidence" value="ECO:0007669"/>
    <property type="project" value="UniProtKB-EC"/>
</dbReference>
<keyword evidence="4" id="KW-0819">tRNA processing</keyword>
<keyword evidence="2" id="KW-0808">Transferase</keyword>
<evidence type="ECO:0000256" key="6">
    <source>
        <dbReference type="ARBA" id="ARBA00048718"/>
    </source>
</evidence>
<comment type="similarity">
    <text evidence="5">Belongs to the TDD superfamily. DTWD2 family.</text>
</comment>
<keyword evidence="9" id="KW-1185">Reference proteome</keyword>
<proteinExistence type="inferred from homology"/>
<dbReference type="PANTHER" id="PTHR21392:SF0">
    <property type="entry name" value="TRNA-URIDINE AMINOCARBOXYPROPYLTRANSFERASE 2"/>
    <property type="match status" value="1"/>
</dbReference>
<evidence type="ECO:0000256" key="2">
    <source>
        <dbReference type="ARBA" id="ARBA00022679"/>
    </source>
</evidence>
<evidence type="ECO:0000313" key="8">
    <source>
        <dbReference type="EMBL" id="KAK3259041.1"/>
    </source>
</evidence>
<sequence length="256" mass="28907">MENVCALAGASNQGSSTIASDTPQEPFTSKKRQMCELCGRPRNICLCDTIAPLPSVPRFGILTHPREARKVQNTGRLAHLCLTNSVYCEGVDFTEDATVNEVLADPRLVSYILYPDENAMDLSIMSSTEIWEVFGERAMFWVVDGTWNNAGKMIRESNNLKDLPKVAFSPPQQSRFAIRKQPKEFCYSSIESIAYIIDRFSCRNGLVTTDSSKQADLLMRVFMRMVDMQIECEENRRLSHQSSVSTNHIEYDTPDV</sequence>
<keyword evidence="3" id="KW-0949">S-adenosyl-L-methionine</keyword>
<evidence type="ECO:0000256" key="3">
    <source>
        <dbReference type="ARBA" id="ARBA00022691"/>
    </source>
</evidence>
<dbReference type="Pfam" id="PF03942">
    <property type="entry name" value="DTW"/>
    <property type="match status" value="1"/>
</dbReference>
<name>A0AAE0FGS8_9CHLO</name>
<accession>A0AAE0FGS8</accession>
<evidence type="ECO:0000256" key="4">
    <source>
        <dbReference type="ARBA" id="ARBA00022694"/>
    </source>
</evidence>
<dbReference type="InterPro" id="IPR005636">
    <property type="entry name" value="DTW"/>
</dbReference>
<protein>
    <recommendedName>
        <fullName evidence="1">tRNA-uridine aminocarboxypropyltransferase</fullName>
        <ecNumber evidence="1">2.5.1.25</ecNumber>
    </recommendedName>
</protein>
<dbReference type="EMBL" id="LGRX02019045">
    <property type="protein sequence ID" value="KAK3259041.1"/>
    <property type="molecule type" value="Genomic_DNA"/>
</dbReference>
<comment type="catalytic activity">
    <reaction evidence="6">
        <text>a uridine in tRNA + S-adenosyl-L-methionine = a 3-[(3S)-3-amino-3-carboxypropyl]uridine in tRNA + S-methyl-5'-thioadenosine + H(+)</text>
        <dbReference type="Rhea" id="RHEA:62432"/>
        <dbReference type="Rhea" id="RHEA-COMP:13339"/>
        <dbReference type="Rhea" id="RHEA-COMP:16092"/>
        <dbReference type="ChEBI" id="CHEBI:15378"/>
        <dbReference type="ChEBI" id="CHEBI:17509"/>
        <dbReference type="ChEBI" id="CHEBI:59789"/>
        <dbReference type="ChEBI" id="CHEBI:65315"/>
        <dbReference type="ChEBI" id="CHEBI:82930"/>
        <dbReference type="EC" id="2.5.1.25"/>
    </reaction>
</comment>
<reference evidence="8 9" key="1">
    <citation type="journal article" date="2015" name="Genome Biol. Evol.">
        <title>Comparative Genomics of a Bacterivorous Green Alga Reveals Evolutionary Causalities and Consequences of Phago-Mixotrophic Mode of Nutrition.</title>
        <authorList>
            <person name="Burns J.A."/>
            <person name="Paasch A."/>
            <person name="Narechania A."/>
            <person name="Kim E."/>
        </authorList>
    </citation>
    <scope>NUCLEOTIDE SEQUENCE [LARGE SCALE GENOMIC DNA]</scope>
    <source>
        <strain evidence="8 9">PLY_AMNH</strain>
    </source>
</reference>
<evidence type="ECO:0000256" key="1">
    <source>
        <dbReference type="ARBA" id="ARBA00012386"/>
    </source>
</evidence>
<dbReference type="InterPro" id="IPR039262">
    <property type="entry name" value="DTWD2/TAPT"/>
</dbReference>
<organism evidence="8 9">
    <name type="scientific">Cymbomonas tetramitiformis</name>
    <dbReference type="NCBI Taxonomy" id="36881"/>
    <lineage>
        <taxon>Eukaryota</taxon>
        <taxon>Viridiplantae</taxon>
        <taxon>Chlorophyta</taxon>
        <taxon>Pyramimonadophyceae</taxon>
        <taxon>Pyramimonadales</taxon>
        <taxon>Pyramimonadaceae</taxon>
        <taxon>Cymbomonas</taxon>
    </lineage>
</organism>
<feature type="domain" description="DTW" evidence="7">
    <location>
        <begin position="31"/>
        <end position="234"/>
    </location>
</feature>
<dbReference type="SMART" id="SM01144">
    <property type="entry name" value="DTW"/>
    <property type="match status" value="1"/>
</dbReference>
<evidence type="ECO:0000259" key="7">
    <source>
        <dbReference type="SMART" id="SM01144"/>
    </source>
</evidence>
<dbReference type="Proteomes" id="UP001190700">
    <property type="component" value="Unassembled WGS sequence"/>
</dbReference>
<dbReference type="AlphaFoldDB" id="A0AAE0FGS8"/>
<evidence type="ECO:0000256" key="5">
    <source>
        <dbReference type="ARBA" id="ARBA00034489"/>
    </source>
</evidence>